<evidence type="ECO:0000256" key="2">
    <source>
        <dbReference type="ARBA" id="ARBA00022490"/>
    </source>
</evidence>
<name>A0A9W6ZDL7_9STRA</name>
<keyword evidence="3" id="KW-0677">Repeat</keyword>
<dbReference type="PROSITE" id="PS50096">
    <property type="entry name" value="IQ"/>
    <property type="match status" value="8"/>
</dbReference>
<organism evidence="8 9">
    <name type="scientific">Triparma laevis f. inornata</name>
    <dbReference type="NCBI Taxonomy" id="1714386"/>
    <lineage>
        <taxon>Eukaryota</taxon>
        <taxon>Sar</taxon>
        <taxon>Stramenopiles</taxon>
        <taxon>Ochrophyta</taxon>
        <taxon>Bolidophyceae</taxon>
        <taxon>Parmales</taxon>
        <taxon>Triparmaceae</taxon>
        <taxon>Triparma</taxon>
    </lineage>
</organism>
<dbReference type="SMART" id="SM00015">
    <property type="entry name" value="IQ"/>
    <property type="match status" value="15"/>
</dbReference>
<evidence type="ECO:0000256" key="4">
    <source>
        <dbReference type="ARBA" id="ARBA00022860"/>
    </source>
</evidence>
<dbReference type="GO" id="GO:0005737">
    <property type="term" value="C:cytoplasm"/>
    <property type="evidence" value="ECO:0007669"/>
    <property type="project" value="UniProtKB-SubCell"/>
</dbReference>
<reference evidence="9" key="1">
    <citation type="journal article" date="2023" name="Commun. Biol.">
        <title>Genome analysis of Parmales, the sister group of diatoms, reveals the evolutionary specialization of diatoms from phago-mixotrophs to photoautotrophs.</title>
        <authorList>
            <person name="Ban H."/>
            <person name="Sato S."/>
            <person name="Yoshikawa S."/>
            <person name="Yamada K."/>
            <person name="Nakamura Y."/>
            <person name="Ichinomiya M."/>
            <person name="Sato N."/>
            <person name="Blanc-Mathieu R."/>
            <person name="Endo H."/>
            <person name="Kuwata A."/>
            <person name="Ogata H."/>
        </authorList>
    </citation>
    <scope>NUCLEOTIDE SEQUENCE [LARGE SCALE GENOMIC DNA]</scope>
</reference>
<protein>
    <recommendedName>
        <fullName evidence="7">WW domain-containing protein</fullName>
    </recommendedName>
</protein>
<feature type="coiled-coil region" evidence="5">
    <location>
        <begin position="1058"/>
        <end position="1091"/>
    </location>
</feature>
<evidence type="ECO:0000259" key="7">
    <source>
        <dbReference type="PROSITE" id="PS50020"/>
    </source>
</evidence>
<evidence type="ECO:0000256" key="5">
    <source>
        <dbReference type="SAM" id="Coils"/>
    </source>
</evidence>
<dbReference type="Proteomes" id="UP001162640">
    <property type="component" value="Unassembled WGS sequence"/>
</dbReference>
<sequence>MEKASDVFFLDVSALRKLRPGKHSSRFDHSMTTSDLVKQAPLISSLKELVEVENEAIRKGESPEKAIKMVLSIENELDSTKETTKQHIRKIHRLQKDLAKAEVLEKSLKSELKGNKKVGRFKAVVKSMNAFQGDRSAVAQKKRAVEIREVAKAVGMKIKDAGEMYDRTHTLGNFRGEEGYEFGVDEFVLEVFDRINKDPCNAENILMSYKRTLTSHEVASLMKIASVASTSPSTSPGREGEGIDLDRMFRALVVMRRLQLLAQVEGGVGDDRRRNANAEEEDDASTHYSVMSKASLGAGSRKGLPPVKITAANNLIDSGADRETPRILKKDVTGLNPPPSIDELRQELKQSSSILHNLDRAMKRDVALVSQNYTVKSEQARRMSWVWGLEKLESVGRKTLLNYKWLAFRRMLRHDKFQQNCQHAALFMKTVNARIIGKICVSWLHRKFVEMFEDWKRTAKYETELEEHSAVLEMQATVRRVFATKRVQILREHRAATNIQRVHRGNGGRQMAEARREYLKMKWAACVIETAWINLQVIRAAKKVVRDRKLGVAARVIQGMWRTRVARRRVMLLKVHRIKEQNCLRIQCLWRGYVTRCEVYSDVKKNKRFLAARKIQNMVRKFLAYWIVEDVRERHAAATSIQTVFRGAEGKRAVRLKIKHKAATEITRMCRGVLCREKIARKRCWIAAQFNKEARCTIKLQNAFRVRQAVKKAKMRRQEKDNRRRTSVMLLQKVIRGKQGKLKFQMKKAFKIQEVVQEKKMRRSSVMIQSVMRRKQAALFVAEERKKKEDVTLSESAAKVQSLFRGNIGRRKSSMLKEKYERMLEEKTYGLYYSLQRKYIREQEKMHGDQARMLQANVRIWIAKRRVGKRRVDKFAAEEEEEMNLAACLFQNQFRSKNARSELQKRKEGKKERLKQLEMEMEEEKRREEEEADGAAVLLQRRMRGLDARKRVGLMKEEKENNVAATRLQSVQRRRIAKGEVEKRRFELTEKQRAEEVDKRERKVAASRLQALYRGNACRENSVGLMEELVKHKAHKEALIMFKAVVRLQCGWRKNRAKKHFKKRLKVAEVEKKQKEEDEELEKSLEALHKEQEMLLYVMRLQNCYRVRKARQKFDIARIAHMKMGEVNREKRRQRAILSIQSWFRGIKSRRWFKLNEYSLRQELEYRSWCVECVSVIATRRCTTCLDRYCTDCWNVIHKKGRKRQHAYDLIEHKQHAPVGGGDMFATNGFNEGSSLGGRSGGGAGSSVVSGGVEWIEYWDEAAGSKYWYNKATGEASWIKPS</sequence>
<dbReference type="CDD" id="cd19757">
    <property type="entry name" value="Bbox1"/>
    <property type="match status" value="1"/>
</dbReference>
<accession>A0A9W6ZDL7</accession>
<evidence type="ECO:0000256" key="1">
    <source>
        <dbReference type="ARBA" id="ARBA00004496"/>
    </source>
</evidence>
<evidence type="ECO:0000313" key="9">
    <source>
        <dbReference type="Proteomes" id="UP001162640"/>
    </source>
</evidence>
<dbReference type="PANTHER" id="PTHR22706:SF1">
    <property type="entry name" value="ASSEMBLY FACTOR FOR SPINDLE MICROTUBULES"/>
    <property type="match status" value="1"/>
</dbReference>
<comment type="caution">
    <text evidence="8">The sequence shown here is derived from an EMBL/GenBank/DDBJ whole genome shotgun (WGS) entry which is preliminary data.</text>
</comment>
<dbReference type="Gene3D" id="1.20.5.190">
    <property type="match status" value="2"/>
</dbReference>
<dbReference type="PANTHER" id="PTHR22706">
    <property type="entry name" value="ASSEMBLY FACTOR FOR SPINDLE MICROTUBULES"/>
    <property type="match status" value="1"/>
</dbReference>
<dbReference type="Pfam" id="PF00397">
    <property type="entry name" value="WW"/>
    <property type="match status" value="1"/>
</dbReference>
<dbReference type="CDD" id="cd00201">
    <property type="entry name" value="WW"/>
    <property type="match status" value="1"/>
</dbReference>
<dbReference type="GO" id="GO:0000922">
    <property type="term" value="C:spindle pole"/>
    <property type="evidence" value="ECO:0007669"/>
    <property type="project" value="TreeGrafter"/>
</dbReference>
<dbReference type="InterPro" id="IPR000048">
    <property type="entry name" value="IQ_motif_EF-hand-BS"/>
</dbReference>
<dbReference type="GO" id="GO:0007051">
    <property type="term" value="P:spindle organization"/>
    <property type="evidence" value="ECO:0007669"/>
    <property type="project" value="TreeGrafter"/>
</dbReference>
<dbReference type="GO" id="GO:0051295">
    <property type="term" value="P:establishment of meiotic spindle localization"/>
    <property type="evidence" value="ECO:0007669"/>
    <property type="project" value="TreeGrafter"/>
</dbReference>
<feature type="domain" description="WW" evidence="7">
    <location>
        <begin position="1255"/>
        <end position="1282"/>
    </location>
</feature>
<gene>
    <name evidence="8" type="ORF">TL16_g00741</name>
</gene>
<dbReference type="GO" id="GO:0005516">
    <property type="term" value="F:calmodulin binding"/>
    <property type="evidence" value="ECO:0007669"/>
    <property type="project" value="UniProtKB-KW"/>
</dbReference>
<keyword evidence="2" id="KW-0963">Cytoplasm</keyword>
<dbReference type="Gene3D" id="2.20.70.10">
    <property type="match status" value="1"/>
</dbReference>
<feature type="compositionally biased region" description="Basic and acidic residues" evidence="6">
    <location>
        <begin position="900"/>
        <end position="929"/>
    </location>
</feature>
<dbReference type="GO" id="GO:0000278">
    <property type="term" value="P:mitotic cell cycle"/>
    <property type="evidence" value="ECO:0007669"/>
    <property type="project" value="TreeGrafter"/>
</dbReference>
<dbReference type="Pfam" id="PF00612">
    <property type="entry name" value="IQ"/>
    <property type="match status" value="3"/>
</dbReference>
<evidence type="ECO:0000313" key="8">
    <source>
        <dbReference type="EMBL" id="GMH50311.1"/>
    </source>
</evidence>
<evidence type="ECO:0000256" key="6">
    <source>
        <dbReference type="SAM" id="MobiDB-lite"/>
    </source>
</evidence>
<dbReference type="PROSITE" id="PS50020">
    <property type="entry name" value="WW_DOMAIN_2"/>
    <property type="match status" value="1"/>
</dbReference>
<dbReference type="InterPro" id="IPR001202">
    <property type="entry name" value="WW_dom"/>
</dbReference>
<keyword evidence="4" id="KW-0112">Calmodulin-binding</keyword>
<dbReference type="InterPro" id="IPR051185">
    <property type="entry name" value="ASPM"/>
</dbReference>
<comment type="subcellular location">
    <subcellularLocation>
        <location evidence="1">Cytoplasm</location>
    </subcellularLocation>
</comment>
<proteinExistence type="predicted"/>
<dbReference type="EMBL" id="BLQM01000014">
    <property type="protein sequence ID" value="GMH50311.1"/>
    <property type="molecule type" value="Genomic_DNA"/>
</dbReference>
<evidence type="ECO:0000256" key="3">
    <source>
        <dbReference type="ARBA" id="ARBA00022737"/>
    </source>
</evidence>
<keyword evidence="5" id="KW-0175">Coiled coil</keyword>
<dbReference type="Pfam" id="PF22586">
    <property type="entry name" value="ANCHR-like_BBOX"/>
    <property type="match status" value="1"/>
</dbReference>
<feature type="region of interest" description="Disordered" evidence="6">
    <location>
        <begin position="900"/>
        <end position="930"/>
    </location>
</feature>